<keyword evidence="1" id="KW-0343">GTPase activation</keyword>
<keyword evidence="7" id="KW-1185">Reference proteome</keyword>
<dbReference type="InterPro" id="IPR050302">
    <property type="entry name" value="Rab_GAP_TBC_domain"/>
</dbReference>
<feature type="region of interest" description="Disordered" evidence="4">
    <location>
        <begin position="1"/>
        <end position="47"/>
    </location>
</feature>
<dbReference type="AlphaFoldDB" id="A0A433TPH0"/>
<proteinExistence type="predicted"/>
<gene>
    <name evidence="6" type="ORF">EGW08_008803</name>
</gene>
<dbReference type="PANTHER" id="PTHR47219">
    <property type="entry name" value="RAB GTPASE-ACTIVATING PROTEIN 1-LIKE"/>
    <property type="match status" value="1"/>
</dbReference>
<dbReference type="Proteomes" id="UP000271974">
    <property type="component" value="Unassembled WGS sequence"/>
</dbReference>
<evidence type="ECO:0000256" key="4">
    <source>
        <dbReference type="SAM" id="MobiDB-lite"/>
    </source>
</evidence>
<evidence type="ECO:0000256" key="3">
    <source>
        <dbReference type="ARBA" id="ARBA00070878"/>
    </source>
</evidence>
<dbReference type="GO" id="GO:0031267">
    <property type="term" value="F:small GTPase binding"/>
    <property type="evidence" value="ECO:0007669"/>
    <property type="project" value="TreeGrafter"/>
</dbReference>
<dbReference type="EMBL" id="RQTK01000243">
    <property type="protein sequence ID" value="RUS83431.1"/>
    <property type="molecule type" value="Genomic_DNA"/>
</dbReference>
<dbReference type="FunFam" id="1.10.8.270:FF:000016">
    <property type="entry name" value="TBC1 domain family member 2A"/>
    <property type="match status" value="1"/>
</dbReference>
<dbReference type="SMART" id="SM00164">
    <property type="entry name" value="TBC"/>
    <property type="match status" value="1"/>
</dbReference>
<protein>
    <recommendedName>
        <fullName evidence="3">Growth hormone-regulated TBC protein 1</fullName>
    </recommendedName>
</protein>
<evidence type="ECO:0000259" key="5">
    <source>
        <dbReference type="PROSITE" id="PS50086"/>
    </source>
</evidence>
<dbReference type="InterPro" id="IPR035969">
    <property type="entry name" value="Rab-GAP_TBC_sf"/>
</dbReference>
<feature type="domain" description="Rab-GAP TBC" evidence="5">
    <location>
        <begin position="103"/>
        <end position="294"/>
    </location>
</feature>
<dbReference type="Gene3D" id="1.10.10.750">
    <property type="entry name" value="Ypt/Rab-GAP domain of gyp1p, domain 1"/>
    <property type="match status" value="1"/>
</dbReference>
<organism evidence="6 7">
    <name type="scientific">Elysia chlorotica</name>
    <name type="common">Eastern emerald elysia</name>
    <name type="synonym">Sea slug</name>
    <dbReference type="NCBI Taxonomy" id="188477"/>
    <lineage>
        <taxon>Eukaryota</taxon>
        <taxon>Metazoa</taxon>
        <taxon>Spiralia</taxon>
        <taxon>Lophotrochozoa</taxon>
        <taxon>Mollusca</taxon>
        <taxon>Gastropoda</taxon>
        <taxon>Heterobranchia</taxon>
        <taxon>Euthyneura</taxon>
        <taxon>Panpulmonata</taxon>
        <taxon>Sacoglossa</taxon>
        <taxon>Placobranchoidea</taxon>
        <taxon>Plakobranchidae</taxon>
        <taxon>Elysia</taxon>
    </lineage>
</organism>
<dbReference type="Gene3D" id="1.10.472.80">
    <property type="entry name" value="Ypt/Rab-GAP domain of gyp1p, domain 3"/>
    <property type="match status" value="1"/>
</dbReference>
<reference evidence="6 7" key="1">
    <citation type="submission" date="2019-01" db="EMBL/GenBank/DDBJ databases">
        <title>A draft genome assembly of the solar-powered sea slug Elysia chlorotica.</title>
        <authorList>
            <person name="Cai H."/>
            <person name="Li Q."/>
            <person name="Fang X."/>
            <person name="Li J."/>
            <person name="Curtis N.E."/>
            <person name="Altenburger A."/>
            <person name="Shibata T."/>
            <person name="Feng M."/>
            <person name="Maeda T."/>
            <person name="Schwartz J.A."/>
            <person name="Shigenobu S."/>
            <person name="Lundholm N."/>
            <person name="Nishiyama T."/>
            <person name="Yang H."/>
            <person name="Hasebe M."/>
            <person name="Li S."/>
            <person name="Pierce S.K."/>
            <person name="Wang J."/>
        </authorList>
    </citation>
    <scope>NUCLEOTIDE SEQUENCE [LARGE SCALE GENOMIC DNA]</scope>
    <source>
        <strain evidence="6">EC2010</strain>
        <tissue evidence="6">Whole organism of an adult</tissue>
    </source>
</reference>
<sequence length="371" mass="41745">MASGVQSNGYRKPASPCPSSSSSSSSADSDRKSNSGSESGSAERKVDPYGFERSDDFDFETYEQFMSSYLSILARRAARWKDSYDDKRKISRSRKLKRFCRKGIPGDLRPDVWMLASGANARLAEDPDRYKSLLSQNADQAVTDTILLDIHRTFPENVYFNVLSDPQSLRKPLQNVLEAISISNPHVGYCQGMNFVAGMLLLVTKSEERAFWLMDTLIKNILPDYYATNMVAVKAEQELLGDIVKWKLPTLHSHLAALGVEWGLVGAKWFICLYADVLPVETVLRIWDCMFLEGSKILLRVALTLVTLNKDRLMAATNFPQAMDIFRDIVHEPASLQCHSFLQNIFSVTGSMPKSRIKSMRDKCVQDALKS</sequence>
<comment type="function">
    <text evidence="2">May act as a GTPase-activating protein for Rab family protein(s).</text>
</comment>
<name>A0A433TPH0_ELYCH</name>
<dbReference type="PROSITE" id="PS50086">
    <property type="entry name" value="TBC_RABGAP"/>
    <property type="match status" value="1"/>
</dbReference>
<accession>A0A433TPH0</accession>
<evidence type="ECO:0000313" key="7">
    <source>
        <dbReference type="Proteomes" id="UP000271974"/>
    </source>
</evidence>
<evidence type="ECO:0000256" key="1">
    <source>
        <dbReference type="ARBA" id="ARBA00022468"/>
    </source>
</evidence>
<evidence type="ECO:0000256" key="2">
    <source>
        <dbReference type="ARBA" id="ARBA00043879"/>
    </source>
</evidence>
<feature type="compositionally biased region" description="Low complexity" evidence="4">
    <location>
        <begin position="17"/>
        <end position="27"/>
    </location>
</feature>
<dbReference type="Gene3D" id="1.10.8.270">
    <property type="entry name" value="putative rabgap domain of human tbc1 domain family member 14 like domains"/>
    <property type="match status" value="1"/>
</dbReference>
<dbReference type="PANTHER" id="PTHR47219:SF10">
    <property type="entry name" value="GROWTH HORMONE-REGULATED TBC PROTEIN 1"/>
    <property type="match status" value="1"/>
</dbReference>
<dbReference type="OrthoDB" id="294251at2759"/>
<dbReference type="InterPro" id="IPR000195">
    <property type="entry name" value="Rab-GAP-TBC_dom"/>
</dbReference>
<dbReference type="GO" id="GO:0005096">
    <property type="term" value="F:GTPase activator activity"/>
    <property type="evidence" value="ECO:0007669"/>
    <property type="project" value="UniProtKB-KW"/>
</dbReference>
<dbReference type="STRING" id="188477.A0A433TPH0"/>
<comment type="caution">
    <text evidence="6">The sequence shown here is derived from an EMBL/GenBank/DDBJ whole genome shotgun (WGS) entry which is preliminary data.</text>
</comment>
<dbReference type="FunFam" id="1.10.472.80:FF:000029">
    <property type="entry name" value="Growth hormone-regulated TBC protein 1"/>
    <property type="match status" value="1"/>
</dbReference>
<dbReference type="Pfam" id="PF00566">
    <property type="entry name" value="RabGAP-TBC"/>
    <property type="match status" value="1"/>
</dbReference>
<evidence type="ECO:0000313" key="6">
    <source>
        <dbReference type="EMBL" id="RUS83431.1"/>
    </source>
</evidence>
<dbReference type="SUPFAM" id="SSF47923">
    <property type="entry name" value="Ypt/Rab-GAP domain of gyp1p"/>
    <property type="match status" value="2"/>
</dbReference>